<sequence length="872" mass="94116">MWGSCRTIPLVDGFYRDSSVSPALVVSGTGVPLTSWARHNWSTDSAPSRSRGPAHLPTRKAVLSRRALRHRPTRGLTAEVVSPNSPQESAVIETLLFKTLLVGNSGNHLRQTDAHVTMTRLHDDAVTPRAGSVLDLSSWNVVGGPWLQVERQSAARISTQGRPIIAADRESWSRLISSRAARARQQSVPRLHAEMPGRRRLMKASCAPAYVNISPTRSQQPVVYRVVETRRSGTCTILSHHGSFPSRLTAVGPQHQPLIRLQDELRHFEGAWQQVFKRRWEHISPFTVTSNLSEVMLKTDSILILLVGGFSRGSPVSSPLHSGVFPYLPRFTIIGSQDLAVKSLNTLPRWHVASTRRGDAATRVDKGGDDLGTDDASSGLSEVVIGADIAQLEGLGARRASSRTALQRTAPADGSHEALQGSKCLSRTFTGAPIGGVQVSVTRSGISRLGNIASPRSPLPSTLASGATPAAENVTVQRQGAFRASYRAPFRCVGLESSALTNSTRLVRHRLGCGTLWVRIPGKAWVLIESSVLRPAARGGDSPGVHALTLTPVLSSRPEQCTNCSSLTPAPPRSPLHALLYSYNCRIGTALRRREKGPPPRGAKGASTTTFKLDFTLDKMNLFLKPTGLPKGAVNHESSKVIWTAKATEGVGQFRHGVALISCVPKGDLGGVVARLFISHQGEPGSIPGGVAAAFFQVGIVPDCTAGRRVFSEISQMLAALNIEVLRADEGEVRYVCSSAEIKKKGATGGPRENSQTSGIDIHDSHLRKSGSGPATGPDRLAFADLLSPLVETSTSRNTTPLARGRAHVASYTYFWTAQRSLTLLLPAYHWLRVKRGVSEELASNQNVGENNKRLESTSPPNEFPKYSWLYQ</sequence>
<name>A0ABQ9IN19_9NEOP</name>
<protein>
    <submittedName>
        <fullName evidence="2">Uncharacterized protein</fullName>
    </submittedName>
</protein>
<reference evidence="2 3" key="1">
    <citation type="submission" date="2023-02" db="EMBL/GenBank/DDBJ databases">
        <title>LHISI_Scaffold_Assembly.</title>
        <authorList>
            <person name="Stuart O.P."/>
            <person name="Cleave R."/>
            <person name="Magrath M.J.L."/>
            <person name="Mikheyev A.S."/>
        </authorList>
    </citation>
    <scope>NUCLEOTIDE SEQUENCE [LARGE SCALE GENOMIC DNA]</scope>
    <source>
        <strain evidence="2">Daus_M_001</strain>
        <tissue evidence="2">Leg muscle</tissue>
    </source>
</reference>
<comment type="caution">
    <text evidence="2">The sequence shown here is derived from an EMBL/GenBank/DDBJ whole genome shotgun (WGS) entry which is preliminary data.</text>
</comment>
<feature type="region of interest" description="Disordered" evidence="1">
    <location>
        <begin position="744"/>
        <end position="774"/>
    </location>
</feature>
<organism evidence="2 3">
    <name type="scientific">Dryococelus australis</name>
    <dbReference type="NCBI Taxonomy" id="614101"/>
    <lineage>
        <taxon>Eukaryota</taxon>
        <taxon>Metazoa</taxon>
        <taxon>Ecdysozoa</taxon>
        <taxon>Arthropoda</taxon>
        <taxon>Hexapoda</taxon>
        <taxon>Insecta</taxon>
        <taxon>Pterygota</taxon>
        <taxon>Neoptera</taxon>
        <taxon>Polyneoptera</taxon>
        <taxon>Phasmatodea</taxon>
        <taxon>Verophasmatodea</taxon>
        <taxon>Anareolatae</taxon>
        <taxon>Phasmatidae</taxon>
        <taxon>Eurycanthinae</taxon>
        <taxon>Dryococelus</taxon>
    </lineage>
</organism>
<dbReference type="EMBL" id="JARBHB010000001">
    <property type="protein sequence ID" value="KAJ8898046.1"/>
    <property type="molecule type" value="Genomic_DNA"/>
</dbReference>
<dbReference type="Proteomes" id="UP001159363">
    <property type="component" value="Chromosome 1"/>
</dbReference>
<keyword evidence="3" id="KW-1185">Reference proteome</keyword>
<evidence type="ECO:0000313" key="2">
    <source>
        <dbReference type="EMBL" id="KAJ8898046.1"/>
    </source>
</evidence>
<evidence type="ECO:0000256" key="1">
    <source>
        <dbReference type="SAM" id="MobiDB-lite"/>
    </source>
</evidence>
<accession>A0ABQ9IN19</accession>
<proteinExistence type="predicted"/>
<evidence type="ECO:0000313" key="3">
    <source>
        <dbReference type="Proteomes" id="UP001159363"/>
    </source>
</evidence>
<gene>
    <name evidence="2" type="ORF">PR048_003406</name>
</gene>